<keyword evidence="3 6" id="KW-0812">Transmembrane</keyword>
<proteinExistence type="predicted"/>
<evidence type="ECO:0000256" key="6">
    <source>
        <dbReference type="SAM" id="Phobius"/>
    </source>
</evidence>
<feature type="transmembrane region" description="Helical" evidence="6">
    <location>
        <begin position="89"/>
        <end position="118"/>
    </location>
</feature>
<evidence type="ECO:0000256" key="3">
    <source>
        <dbReference type="ARBA" id="ARBA00022692"/>
    </source>
</evidence>
<dbReference type="Pfam" id="PF01478">
    <property type="entry name" value="Peptidase_A24"/>
    <property type="match status" value="1"/>
</dbReference>
<name>A0ABQ3EN46_9HYPH</name>
<dbReference type="EMBL" id="BMXE01000008">
    <property type="protein sequence ID" value="GHB45174.1"/>
    <property type="molecule type" value="Genomic_DNA"/>
</dbReference>
<evidence type="ECO:0000313" key="9">
    <source>
        <dbReference type="Proteomes" id="UP000637980"/>
    </source>
</evidence>
<evidence type="ECO:0000313" key="8">
    <source>
        <dbReference type="EMBL" id="GHB45174.1"/>
    </source>
</evidence>
<keyword evidence="2" id="KW-1003">Cell membrane</keyword>
<evidence type="ECO:0000256" key="5">
    <source>
        <dbReference type="ARBA" id="ARBA00023136"/>
    </source>
</evidence>
<dbReference type="Proteomes" id="UP000637980">
    <property type="component" value="Unassembled WGS sequence"/>
</dbReference>
<accession>A0ABQ3EN46</accession>
<dbReference type="Gene3D" id="1.20.120.1220">
    <property type="match status" value="1"/>
</dbReference>
<keyword evidence="4 6" id="KW-1133">Transmembrane helix</keyword>
<protein>
    <submittedName>
        <fullName evidence="8">Type 4 prepilin peptidase 1</fullName>
    </submittedName>
</protein>
<feature type="transmembrane region" description="Helical" evidence="6">
    <location>
        <begin position="6"/>
        <end position="24"/>
    </location>
</feature>
<dbReference type="PANTHER" id="PTHR36506">
    <property type="entry name" value="PREFLAGELLIN PEPTIDASE"/>
    <property type="match status" value="1"/>
</dbReference>
<dbReference type="PANTHER" id="PTHR36506:SF1">
    <property type="entry name" value="PREFLAGELLIN PEPTIDASE"/>
    <property type="match status" value="1"/>
</dbReference>
<dbReference type="RefSeq" id="WP_189438401.1">
    <property type="nucleotide sequence ID" value="NZ_BMXE01000008.1"/>
</dbReference>
<feature type="transmembrane region" description="Helical" evidence="6">
    <location>
        <begin position="31"/>
        <end position="49"/>
    </location>
</feature>
<feature type="domain" description="Prepilin type IV endopeptidase peptidase" evidence="7">
    <location>
        <begin position="8"/>
        <end position="113"/>
    </location>
</feature>
<comment type="subcellular location">
    <subcellularLocation>
        <location evidence="1">Cell membrane</location>
        <topology evidence="1">Multi-pass membrane protein</topology>
    </subcellularLocation>
</comment>
<keyword evidence="9" id="KW-1185">Reference proteome</keyword>
<organism evidence="8 9">
    <name type="scientific">Pseudovibrio japonicus</name>
    <dbReference type="NCBI Taxonomy" id="366534"/>
    <lineage>
        <taxon>Bacteria</taxon>
        <taxon>Pseudomonadati</taxon>
        <taxon>Pseudomonadota</taxon>
        <taxon>Alphaproteobacteria</taxon>
        <taxon>Hyphomicrobiales</taxon>
        <taxon>Stappiaceae</taxon>
        <taxon>Pseudovibrio</taxon>
    </lineage>
</organism>
<evidence type="ECO:0000256" key="1">
    <source>
        <dbReference type="ARBA" id="ARBA00004651"/>
    </source>
</evidence>
<keyword evidence="5 6" id="KW-0472">Membrane</keyword>
<gene>
    <name evidence="8" type="primary">ctpB</name>
    <name evidence="8" type="ORF">GCM10007094_38210</name>
</gene>
<dbReference type="InterPro" id="IPR000045">
    <property type="entry name" value="Prepilin_IV_endopep_pep"/>
</dbReference>
<dbReference type="InterPro" id="IPR052218">
    <property type="entry name" value="Preflagellin_Peptidase"/>
</dbReference>
<evidence type="ECO:0000256" key="4">
    <source>
        <dbReference type="ARBA" id="ARBA00022989"/>
    </source>
</evidence>
<evidence type="ECO:0000256" key="2">
    <source>
        <dbReference type="ARBA" id="ARBA00022475"/>
    </source>
</evidence>
<feature type="transmembrane region" description="Helical" evidence="6">
    <location>
        <begin position="55"/>
        <end position="77"/>
    </location>
</feature>
<sequence>MIANGLLIIFPLLLAIAAFFDLFTMRIPNKINLAIAVAFVGLAVLLQLPMEQIGLSFALGFGVMVIGFGLFALGVMGGGDVKFLAAISLWFGLSVNMLEFILLTSVYGGLLTLVILGLRKVPYFPQFMHGQHWLLKLHDKETGVPYGIAIAIAGIQVYPNTLWFAQIPTL</sequence>
<comment type="caution">
    <text evidence="8">The sequence shown here is derived from an EMBL/GenBank/DDBJ whole genome shotgun (WGS) entry which is preliminary data.</text>
</comment>
<reference evidence="9" key="1">
    <citation type="journal article" date="2019" name="Int. J. Syst. Evol. Microbiol.">
        <title>The Global Catalogue of Microorganisms (GCM) 10K type strain sequencing project: providing services to taxonomists for standard genome sequencing and annotation.</title>
        <authorList>
            <consortium name="The Broad Institute Genomics Platform"/>
            <consortium name="The Broad Institute Genome Sequencing Center for Infectious Disease"/>
            <person name="Wu L."/>
            <person name="Ma J."/>
        </authorList>
    </citation>
    <scope>NUCLEOTIDE SEQUENCE [LARGE SCALE GENOMIC DNA]</scope>
    <source>
        <strain evidence="9">KCTC 12861</strain>
    </source>
</reference>
<evidence type="ECO:0000259" key="7">
    <source>
        <dbReference type="Pfam" id="PF01478"/>
    </source>
</evidence>
<feature type="transmembrane region" description="Helical" evidence="6">
    <location>
        <begin position="144"/>
        <end position="165"/>
    </location>
</feature>